<dbReference type="InterPro" id="IPR010645">
    <property type="entry name" value="MFS_4"/>
</dbReference>
<evidence type="ECO:0000256" key="2">
    <source>
        <dbReference type="ARBA" id="ARBA00022989"/>
    </source>
</evidence>
<dbReference type="PROSITE" id="PS50850">
    <property type="entry name" value="MFS"/>
    <property type="match status" value="1"/>
</dbReference>
<evidence type="ECO:0000256" key="1">
    <source>
        <dbReference type="ARBA" id="ARBA00022692"/>
    </source>
</evidence>
<dbReference type="Pfam" id="PF06779">
    <property type="entry name" value="MFS_4"/>
    <property type="match status" value="1"/>
</dbReference>
<dbReference type="PANTHER" id="PTHR23537:SF1">
    <property type="entry name" value="SUGAR TRANSPORTER"/>
    <property type="match status" value="1"/>
</dbReference>
<keyword evidence="2" id="KW-1133">Transmembrane helix</keyword>
<dbReference type="InterPro" id="IPR020846">
    <property type="entry name" value="MFS_dom"/>
</dbReference>
<dbReference type="EMBL" id="CDMK01000001">
    <property type="protein sequence ID" value="CRI33718.1"/>
    <property type="molecule type" value="Genomic_DNA"/>
</dbReference>
<gene>
    <name evidence="4" type="ORF">HHE01_14040</name>
</gene>
<evidence type="ECO:0000313" key="5">
    <source>
        <dbReference type="Proteomes" id="UP000046090"/>
    </source>
</evidence>
<dbReference type="AlphaFoldDB" id="A0A0K2XF11"/>
<dbReference type="Gene3D" id="1.20.1250.20">
    <property type="entry name" value="MFS general substrate transporter like domains"/>
    <property type="match status" value="2"/>
</dbReference>
<dbReference type="Proteomes" id="UP000046090">
    <property type="component" value="Unassembled WGS sequence"/>
</dbReference>
<accession>A0A0K2XF11</accession>
<evidence type="ECO:0000313" key="4">
    <source>
        <dbReference type="EMBL" id="CRI33718.1"/>
    </source>
</evidence>
<organism evidence="4 5">
    <name type="scientific">Helicobacter heilmannii</name>
    <dbReference type="NCBI Taxonomy" id="35817"/>
    <lineage>
        <taxon>Bacteria</taxon>
        <taxon>Pseudomonadati</taxon>
        <taxon>Campylobacterota</taxon>
        <taxon>Epsilonproteobacteria</taxon>
        <taxon>Campylobacterales</taxon>
        <taxon>Helicobacteraceae</taxon>
        <taxon>Helicobacter</taxon>
    </lineage>
</organism>
<keyword evidence="3" id="KW-0472">Membrane</keyword>
<dbReference type="SUPFAM" id="SSF103473">
    <property type="entry name" value="MFS general substrate transporter"/>
    <property type="match status" value="1"/>
</dbReference>
<reference evidence="5" key="1">
    <citation type="submission" date="2014-12" db="EMBL/GenBank/DDBJ databases">
        <authorList>
            <person name="Smet A."/>
        </authorList>
    </citation>
    <scope>NUCLEOTIDE SEQUENCE [LARGE SCALE GENOMIC DNA]</scope>
</reference>
<keyword evidence="5" id="KW-1185">Reference proteome</keyword>
<evidence type="ECO:0000256" key="3">
    <source>
        <dbReference type="ARBA" id="ARBA00023136"/>
    </source>
</evidence>
<dbReference type="GO" id="GO:0022857">
    <property type="term" value="F:transmembrane transporter activity"/>
    <property type="evidence" value="ECO:0007669"/>
    <property type="project" value="InterPro"/>
</dbReference>
<dbReference type="GO" id="GO:0005886">
    <property type="term" value="C:plasma membrane"/>
    <property type="evidence" value="ECO:0007669"/>
    <property type="project" value="TreeGrafter"/>
</dbReference>
<keyword evidence="1" id="KW-0812">Transmembrane</keyword>
<sequence length="382" mass="41793">MMLMRLFVCFLATFMANGVARFGYVVLIPLLILAGKLREHQSIQLAIAVMVGYVFGSAALSFLQKRMSLEGIAKVSFLVIALSFFACYLDRLPFAWAWMWRFLAGVAASCLMVLSAPLCLSLVKEQHRSYASGFIFSGIGVGVVCSGFVLPHFASNIGMAWIFLGAVGLVAFLLSCVFLKTLHPPKKSTHKEAPFKISTFFALLLVSVVLNAIGYLPHTLFWVDYLVRSLHFSKAVAGASWAFFGFGAACGTILSATFAKNLGLKNASSIVILMKSISCVIAMVSNDIMWLNLSIFLMGFGTTGNLTITSTMAYHIMGQEHFVQASSLVTLAFGIFQAVFSFVFTWALGHFSFYKMFLFSGVVLFLAFAVLLPVPQSTFKNN</sequence>
<dbReference type="STRING" id="1216962.BN341_18730"/>
<proteinExistence type="predicted"/>
<dbReference type="InterPro" id="IPR036259">
    <property type="entry name" value="MFS_trans_sf"/>
</dbReference>
<protein>
    <submittedName>
        <fullName evidence="4">Permeases of the major facilitator superfamily</fullName>
    </submittedName>
</protein>
<dbReference type="PANTHER" id="PTHR23537">
    <property type="match status" value="1"/>
</dbReference>
<name>A0A0K2XF11_HELHE</name>